<dbReference type="Pfam" id="PF13469">
    <property type="entry name" value="Sulfotransfer_3"/>
    <property type="match status" value="1"/>
</dbReference>
<dbReference type="EMBL" id="JAEKPD010000022">
    <property type="protein sequence ID" value="MBJ3764361.1"/>
    <property type="molecule type" value="Genomic_DNA"/>
</dbReference>
<dbReference type="SUPFAM" id="SSF52540">
    <property type="entry name" value="P-loop containing nucleoside triphosphate hydrolases"/>
    <property type="match status" value="1"/>
</dbReference>
<reference evidence="1" key="1">
    <citation type="submission" date="2020-12" db="EMBL/GenBank/DDBJ databases">
        <title>Bacterial taxonomy.</title>
        <authorList>
            <person name="Pan X."/>
        </authorList>
    </citation>
    <scope>NUCLEOTIDE SEQUENCE</scope>
    <source>
        <strain evidence="1">KCTC 52957</strain>
    </source>
</reference>
<dbReference type="Proteomes" id="UP000642488">
    <property type="component" value="Unassembled WGS sequence"/>
</dbReference>
<accession>A0A934IEW1</accession>
<comment type="caution">
    <text evidence="1">The sequence shown here is derived from an EMBL/GenBank/DDBJ whole genome shotgun (WGS) entry which is preliminary data.</text>
</comment>
<proteinExistence type="predicted"/>
<evidence type="ECO:0000313" key="2">
    <source>
        <dbReference type="Proteomes" id="UP000642488"/>
    </source>
</evidence>
<dbReference type="AlphaFoldDB" id="A0A934IEW1"/>
<organism evidence="1 2">
    <name type="scientific">Palleronia pontilimi</name>
    <dbReference type="NCBI Taxonomy" id="1964209"/>
    <lineage>
        <taxon>Bacteria</taxon>
        <taxon>Pseudomonadati</taxon>
        <taxon>Pseudomonadota</taxon>
        <taxon>Alphaproteobacteria</taxon>
        <taxon>Rhodobacterales</taxon>
        <taxon>Roseobacteraceae</taxon>
        <taxon>Palleronia</taxon>
    </lineage>
</organism>
<keyword evidence="2" id="KW-1185">Reference proteome</keyword>
<dbReference type="InterPro" id="IPR027417">
    <property type="entry name" value="P-loop_NTPase"/>
</dbReference>
<protein>
    <submittedName>
        <fullName evidence="1">Sulfotransferase</fullName>
    </submittedName>
</protein>
<dbReference type="RefSeq" id="WP_198917531.1">
    <property type="nucleotide sequence ID" value="NZ_JAEKPD010000022.1"/>
</dbReference>
<gene>
    <name evidence="1" type="ORF">ILP92_16595</name>
</gene>
<dbReference type="Gene3D" id="3.40.50.300">
    <property type="entry name" value="P-loop containing nucleotide triphosphate hydrolases"/>
    <property type="match status" value="1"/>
</dbReference>
<sequence>MTRFVILGLPRSGTTYLQTLLNAHPDIHCRGEMFDPWQIDDDGDKIHDTDALVARDRDPGGFLDRALAGDGLDTVPPVLGVKILFQHDPALFADVVPARPDLRLIHVVRSNKLAQFASMRQVEKTGAWTARADSAPVKVKAGPFWALAECNRLCNQDHLLGVWLAGLPHARLTLEYRDLFAPEISGRLSDFLGSSRRDLSSPLRKQGQNRVIDRFQNAAEIEAHFRDRDLGHWLGPELG</sequence>
<evidence type="ECO:0000313" key="1">
    <source>
        <dbReference type="EMBL" id="MBJ3764361.1"/>
    </source>
</evidence>
<name>A0A934IEW1_9RHOB</name>